<keyword evidence="2" id="KW-1185">Reference proteome</keyword>
<evidence type="ECO:0000313" key="2">
    <source>
        <dbReference type="Proteomes" id="UP000248987"/>
    </source>
</evidence>
<dbReference type="RefSeq" id="WP_245905281.1">
    <property type="nucleotide sequence ID" value="NZ_QLLQ01000004.1"/>
</dbReference>
<gene>
    <name evidence="1" type="ORF">LX77_01615</name>
</gene>
<organism evidence="1 2">
    <name type="scientific">Gelidibacter algens</name>
    <dbReference type="NCBI Taxonomy" id="49280"/>
    <lineage>
        <taxon>Bacteria</taxon>
        <taxon>Pseudomonadati</taxon>
        <taxon>Bacteroidota</taxon>
        <taxon>Flavobacteriia</taxon>
        <taxon>Flavobacteriales</taxon>
        <taxon>Flavobacteriaceae</taxon>
        <taxon>Gelidibacter</taxon>
    </lineage>
</organism>
<dbReference type="EMBL" id="QLLQ01000004">
    <property type="protein sequence ID" value="RAJ25312.1"/>
    <property type="molecule type" value="Genomic_DNA"/>
</dbReference>
<sequence length="339" mass="39895">MANFAGYKNFIFLLFMSQMLFNPFKDLIFDPHFCFLSGTLTNDTMTVFPEWLMDHFKFGDERIEMMDKAKTYTYEDLRLPCSPVVKKAFEILDVKIQEAYKTGFEGMAALDDVLLFQWTGRMVYGLLYYEMVYERDRLLKKGEDFELSAALRERFGNFHLMLQSVIEPISFIGKKPWSIVVFPLKYSADIFSYRDDAVNLMFSFGVNGFGFIACLQDNGVIMEKQKEILQKIEGHVLHPLQFEELFARFHYSDYIVQHQPKYEVVYQNNNTTIEVKTDVKPPLFGFWNEDIFAQLLANYWQVYGITKEHILQPQRPLLSFLENPYTKDFVDPESISLPF</sequence>
<evidence type="ECO:0000313" key="1">
    <source>
        <dbReference type="EMBL" id="RAJ25312.1"/>
    </source>
</evidence>
<proteinExistence type="predicted"/>
<accession>A0A327SAD3</accession>
<dbReference type="Proteomes" id="UP000248987">
    <property type="component" value="Unassembled WGS sequence"/>
</dbReference>
<dbReference type="AlphaFoldDB" id="A0A327SAD3"/>
<reference evidence="1 2" key="1">
    <citation type="submission" date="2018-06" db="EMBL/GenBank/DDBJ databases">
        <title>Genomic Encyclopedia of Archaeal and Bacterial Type Strains, Phase II (KMG-II): from individual species to whole genera.</title>
        <authorList>
            <person name="Goeker M."/>
        </authorList>
    </citation>
    <scope>NUCLEOTIDE SEQUENCE [LARGE SCALE GENOMIC DNA]</scope>
    <source>
        <strain evidence="1 2">DSM 12408</strain>
    </source>
</reference>
<comment type="caution">
    <text evidence="1">The sequence shown here is derived from an EMBL/GenBank/DDBJ whole genome shotgun (WGS) entry which is preliminary data.</text>
</comment>
<protein>
    <submittedName>
        <fullName evidence="1">Uncharacterized protein</fullName>
    </submittedName>
</protein>
<name>A0A327SAD3_9FLAO</name>